<proteinExistence type="predicted"/>
<dbReference type="AlphaFoldDB" id="A0A4Y2ASW5"/>
<reference evidence="1 2" key="1">
    <citation type="journal article" date="2019" name="Sci. Rep.">
        <title>Orb-weaving spider Araneus ventricosus genome elucidates the spidroin gene catalogue.</title>
        <authorList>
            <person name="Kono N."/>
            <person name="Nakamura H."/>
            <person name="Ohtoshi R."/>
            <person name="Moran D.A.P."/>
            <person name="Shinohara A."/>
            <person name="Yoshida Y."/>
            <person name="Fujiwara M."/>
            <person name="Mori M."/>
            <person name="Tomita M."/>
            <person name="Arakawa K."/>
        </authorList>
    </citation>
    <scope>NUCLEOTIDE SEQUENCE [LARGE SCALE GENOMIC DNA]</scope>
</reference>
<gene>
    <name evidence="1" type="ORF">AVEN_106420_1</name>
</gene>
<sequence length="93" mass="10411">MCGLGGPSTVWGNHLSSWVRRGDEEHGVTLCALCALSGRNRRRWCALTPTWIPSRTWSMPARARSAVEVLMEVKLQNLFSRISLLLFCVLIAL</sequence>
<protein>
    <submittedName>
        <fullName evidence="1">Uncharacterized protein</fullName>
    </submittedName>
</protein>
<dbReference type="Proteomes" id="UP000499080">
    <property type="component" value="Unassembled WGS sequence"/>
</dbReference>
<dbReference type="OrthoDB" id="10384674at2759"/>
<dbReference type="EMBL" id="BGPR01000030">
    <property type="protein sequence ID" value="GBL82910.1"/>
    <property type="molecule type" value="Genomic_DNA"/>
</dbReference>
<organism evidence="1 2">
    <name type="scientific">Araneus ventricosus</name>
    <name type="common">Orbweaver spider</name>
    <name type="synonym">Epeira ventricosa</name>
    <dbReference type="NCBI Taxonomy" id="182803"/>
    <lineage>
        <taxon>Eukaryota</taxon>
        <taxon>Metazoa</taxon>
        <taxon>Ecdysozoa</taxon>
        <taxon>Arthropoda</taxon>
        <taxon>Chelicerata</taxon>
        <taxon>Arachnida</taxon>
        <taxon>Araneae</taxon>
        <taxon>Araneomorphae</taxon>
        <taxon>Entelegynae</taxon>
        <taxon>Araneoidea</taxon>
        <taxon>Araneidae</taxon>
        <taxon>Araneus</taxon>
    </lineage>
</organism>
<evidence type="ECO:0000313" key="2">
    <source>
        <dbReference type="Proteomes" id="UP000499080"/>
    </source>
</evidence>
<comment type="caution">
    <text evidence="1">The sequence shown here is derived from an EMBL/GenBank/DDBJ whole genome shotgun (WGS) entry which is preliminary data.</text>
</comment>
<accession>A0A4Y2ASW5</accession>
<keyword evidence="2" id="KW-1185">Reference proteome</keyword>
<evidence type="ECO:0000313" key="1">
    <source>
        <dbReference type="EMBL" id="GBL82910.1"/>
    </source>
</evidence>
<name>A0A4Y2ASW5_ARAVE</name>